<dbReference type="AlphaFoldDB" id="A0D522"/>
<name>A0D522_PARTE</name>
<dbReference type="EMBL" id="CT868296">
    <property type="protein sequence ID" value="CAK78139.1"/>
    <property type="molecule type" value="Genomic_DNA"/>
</dbReference>
<accession>A0D522</accession>
<proteinExistence type="predicted"/>
<dbReference type="InParanoid" id="A0D522"/>
<dbReference type="GeneID" id="5031321"/>
<dbReference type="RefSeq" id="XP_001445536.1">
    <property type="nucleotide sequence ID" value="XM_001445499.1"/>
</dbReference>
<sequence length="113" mass="13458">MNYNYYRTQIDNQNAIHSNSQSVGKLKKGIVFQNYPFNPVQSYNSNMQVRPFTSQTQPLKKPFNCSSNQNQIMESPFIMFLEQQLHKLKDNQIYCFLSNQIIMRWKQNKVNDI</sequence>
<protein>
    <submittedName>
        <fullName evidence="1">Uncharacterized protein</fullName>
    </submittedName>
</protein>
<reference evidence="1 2" key="1">
    <citation type="journal article" date="2006" name="Nature">
        <title>Global trends of whole-genome duplications revealed by the ciliate Paramecium tetraurelia.</title>
        <authorList>
            <consortium name="Genoscope"/>
            <person name="Aury J.-M."/>
            <person name="Jaillon O."/>
            <person name="Duret L."/>
            <person name="Noel B."/>
            <person name="Jubin C."/>
            <person name="Porcel B.M."/>
            <person name="Segurens B."/>
            <person name="Daubin V."/>
            <person name="Anthouard V."/>
            <person name="Aiach N."/>
            <person name="Arnaiz O."/>
            <person name="Billaut A."/>
            <person name="Beisson J."/>
            <person name="Blanc I."/>
            <person name="Bouhouche K."/>
            <person name="Camara F."/>
            <person name="Duharcourt S."/>
            <person name="Guigo R."/>
            <person name="Gogendeau D."/>
            <person name="Katinka M."/>
            <person name="Keller A.-M."/>
            <person name="Kissmehl R."/>
            <person name="Klotz C."/>
            <person name="Koll F."/>
            <person name="Le Moue A."/>
            <person name="Lepere C."/>
            <person name="Malinsky S."/>
            <person name="Nowacki M."/>
            <person name="Nowak J.K."/>
            <person name="Plattner H."/>
            <person name="Poulain J."/>
            <person name="Ruiz F."/>
            <person name="Serrano V."/>
            <person name="Zagulski M."/>
            <person name="Dessen P."/>
            <person name="Betermier M."/>
            <person name="Weissenbach J."/>
            <person name="Scarpelli C."/>
            <person name="Schachter V."/>
            <person name="Sperling L."/>
            <person name="Meyer E."/>
            <person name="Cohen J."/>
            <person name="Wincker P."/>
        </authorList>
    </citation>
    <scope>NUCLEOTIDE SEQUENCE [LARGE SCALE GENOMIC DNA]</scope>
    <source>
        <strain evidence="1 2">Stock d4-2</strain>
    </source>
</reference>
<keyword evidence="2" id="KW-1185">Reference proteome</keyword>
<organism evidence="1 2">
    <name type="scientific">Paramecium tetraurelia</name>
    <dbReference type="NCBI Taxonomy" id="5888"/>
    <lineage>
        <taxon>Eukaryota</taxon>
        <taxon>Sar</taxon>
        <taxon>Alveolata</taxon>
        <taxon>Ciliophora</taxon>
        <taxon>Intramacronucleata</taxon>
        <taxon>Oligohymenophorea</taxon>
        <taxon>Peniculida</taxon>
        <taxon>Parameciidae</taxon>
        <taxon>Paramecium</taxon>
    </lineage>
</organism>
<dbReference type="HOGENOM" id="CLU_2138340_0_0_1"/>
<evidence type="ECO:0000313" key="1">
    <source>
        <dbReference type="EMBL" id="CAK78139.1"/>
    </source>
</evidence>
<dbReference type="KEGG" id="ptm:GSPATT00013586001"/>
<dbReference type="Proteomes" id="UP000000600">
    <property type="component" value="Unassembled WGS sequence"/>
</dbReference>
<gene>
    <name evidence="1" type="ORF">GSPATT00013586001</name>
</gene>
<evidence type="ECO:0000313" key="2">
    <source>
        <dbReference type="Proteomes" id="UP000000600"/>
    </source>
</evidence>